<organism evidence="1 2">
    <name type="scientific">Massilia violaceinigra</name>
    <dbReference type="NCBI Taxonomy" id="2045208"/>
    <lineage>
        <taxon>Bacteria</taxon>
        <taxon>Pseudomonadati</taxon>
        <taxon>Pseudomonadota</taxon>
        <taxon>Betaproteobacteria</taxon>
        <taxon>Burkholderiales</taxon>
        <taxon>Oxalobacteraceae</taxon>
        <taxon>Telluria group</taxon>
        <taxon>Massilia</taxon>
    </lineage>
</organism>
<protein>
    <submittedName>
        <fullName evidence="1">Uncharacterized protein</fullName>
    </submittedName>
</protein>
<dbReference type="Proteomes" id="UP000229897">
    <property type="component" value="Chromosome"/>
</dbReference>
<gene>
    <name evidence="1" type="ORF">CR152_18080</name>
</gene>
<keyword evidence="2" id="KW-1185">Reference proteome</keyword>
<dbReference type="RefSeq" id="WP_099876762.1">
    <property type="nucleotide sequence ID" value="NZ_CP024608.1"/>
</dbReference>
<sequence>MDIMIFAADTEECSLLVFPDALTASAYCDAVDVEAALWRFWDDEGAPLMPAFTVPNERHFFTTTTGVYSLVPVREGQYEFLWDALRHIRQVIGEMPFTDVRAVRDYLVTQCGGQPSPC</sequence>
<dbReference type="KEGG" id="mass:CR152_18080"/>
<name>A0A2D2DMP7_9BURK</name>
<dbReference type="AlphaFoldDB" id="A0A2D2DMP7"/>
<proteinExistence type="predicted"/>
<dbReference type="EMBL" id="CP024608">
    <property type="protein sequence ID" value="ATQ76233.1"/>
    <property type="molecule type" value="Genomic_DNA"/>
</dbReference>
<dbReference type="OrthoDB" id="7018905at2"/>
<evidence type="ECO:0000313" key="2">
    <source>
        <dbReference type="Proteomes" id="UP000229897"/>
    </source>
</evidence>
<accession>A0A2D2DMP7</accession>
<evidence type="ECO:0000313" key="1">
    <source>
        <dbReference type="EMBL" id="ATQ76233.1"/>
    </source>
</evidence>
<reference evidence="1" key="1">
    <citation type="submission" date="2017-10" db="EMBL/GenBank/DDBJ databases">
        <title>Massilia psychrophilum sp. nov., a novel purple-pigmented bacterium isolated from Tianshan glacier, Xinjiang Municipality, China.</title>
        <authorList>
            <person name="Wang H."/>
        </authorList>
    </citation>
    <scope>NUCLEOTIDE SEQUENCE [LARGE SCALE GENOMIC DNA]</scope>
    <source>
        <strain evidence="1">B2</strain>
    </source>
</reference>